<dbReference type="AlphaFoldDB" id="A0A9W7SW67"/>
<organism evidence="1 2">
    <name type="scientific">Teratosphaeria destructans</name>
    <dbReference type="NCBI Taxonomy" id="418781"/>
    <lineage>
        <taxon>Eukaryota</taxon>
        <taxon>Fungi</taxon>
        <taxon>Dikarya</taxon>
        <taxon>Ascomycota</taxon>
        <taxon>Pezizomycotina</taxon>
        <taxon>Dothideomycetes</taxon>
        <taxon>Dothideomycetidae</taxon>
        <taxon>Mycosphaerellales</taxon>
        <taxon>Teratosphaeriaceae</taxon>
        <taxon>Teratosphaeria</taxon>
    </lineage>
</organism>
<gene>
    <name evidence="1" type="ORF">Tdes44962_MAKER08777</name>
</gene>
<sequence length="110" mass="12012">MTGLLRALAEVRGQAYTARQRATWEGIRRQLGMGLREVVVQRGRLVGAAELRQGLVERVEGVLGEDAGLMGRTVGARRLHCDFRTLVEWVVEVAGVAMEEREGVVGRGGV</sequence>
<reference evidence="1 2" key="2">
    <citation type="journal article" date="2021" name="Curr. Genet.">
        <title>Genetic response to nitrogen starvation in the aggressive Eucalyptus foliar pathogen Teratosphaeria destructans.</title>
        <authorList>
            <person name="Havenga M."/>
            <person name="Wingfield B.D."/>
            <person name="Wingfield M.J."/>
            <person name="Dreyer L.L."/>
            <person name="Roets F."/>
            <person name="Aylward J."/>
        </authorList>
    </citation>
    <scope>NUCLEOTIDE SEQUENCE [LARGE SCALE GENOMIC DNA]</scope>
    <source>
        <strain evidence="1">CMW44962</strain>
    </source>
</reference>
<accession>A0A9W7SW67</accession>
<keyword evidence="2" id="KW-1185">Reference proteome</keyword>
<proteinExistence type="predicted"/>
<evidence type="ECO:0000313" key="1">
    <source>
        <dbReference type="EMBL" id="KAH9833354.1"/>
    </source>
</evidence>
<comment type="caution">
    <text evidence="1">The sequence shown here is derived from an EMBL/GenBank/DDBJ whole genome shotgun (WGS) entry which is preliminary data.</text>
</comment>
<name>A0A9W7SW67_9PEZI</name>
<protein>
    <submittedName>
        <fullName evidence="1">Uncharacterized protein</fullName>
    </submittedName>
</protein>
<evidence type="ECO:0000313" key="2">
    <source>
        <dbReference type="Proteomes" id="UP001138500"/>
    </source>
</evidence>
<dbReference type="EMBL" id="RIBY02001090">
    <property type="protein sequence ID" value="KAH9833354.1"/>
    <property type="molecule type" value="Genomic_DNA"/>
</dbReference>
<reference evidence="1 2" key="1">
    <citation type="journal article" date="2018" name="IMA Fungus">
        <title>IMA Genome-F 10: Nine draft genome sequences of Claviceps purpurea s.lat., including C. arundinis, C. humidiphila, and C. cf. spartinae, pseudomolecules for the pitch canker pathogen Fusarium circinatum, draft genome of Davidsoniella eucalypti, Grosmannia galeiformis, Quambalaria eucalypti, and Teratosphaeria destructans.</title>
        <authorList>
            <person name="Wingfield B.D."/>
            <person name="Liu M."/>
            <person name="Nguyen H.D."/>
            <person name="Lane F.A."/>
            <person name="Morgan S.W."/>
            <person name="De Vos L."/>
            <person name="Wilken P.M."/>
            <person name="Duong T.A."/>
            <person name="Aylward J."/>
            <person name="Coetzee M.P."/>
            <person name="Dadej K."/>
            <person name="De Beer Z.W."/>
            <person name="Findlay W."/>
            <person name="Havenga M."/>
            <person name="Kolarik M."/>
            <person name="Menzies J.G."/>
            <person name="Naidoo K."/>
            <person name="Pochopski O."/>
            <person name="Shoukouhi P."/>
            <person name="Santana Q.C."/>
            <person name="Seifert K.A."/>
            <person name="Soal N."/>
            <person name="Steenkamp E.T."/>
            <person name="Tatham C.T."/>
            <person name="van der Nest M.A."/>
            <person name="Wingfield M.J."/>
        </authorList>
    </citation>
    <scope>NUCLEOTIDE SEQUENCE [LARGE SCALE GENOMIC DNA]</scope>
    <source>
        <strain evidence="1">CMW44962</strain>
    </source>
</reference>
<dbReference type="Proteomes" id="UP001138500">
    <property type="component" value="Unassembled WGS sequence"/>
</dbReference>